<dbReference type="AlphaFoldDB" id="A0A210PDT7"/>
<accession>A0A210PDT7</accession>
<dbReference type="GO" id="GO:0005737">
    <property type="term" value="C:cytoplasm"/>
    <property type="evidence" value="ECO:0007669"/>
    <property type="project" value="TreeGrafter"/>
</dbReference>
<dbReference type="GO" id="GO:0010629">
    <property type="term" value="P:negative regulation of gene expression"/>
    <property type="evidence" value="ECO:0007669"/>
    <property type="project" value="TreeGrafter"/>
</dbReference>
<dbReference type="Proteomes" id="UP000242188">
    <property type="component" value="Unassembled WGS sequence"/>
</dbReference>
<keyword evidence="4" id="KW-0520">NAD</keyword>
<keyword evidence="7" id="KW-1185">Reference proteome</keyword>
<evidence type="ECO:0000256" key="4">
    <source>
        <dbReference type="ARBA" id="ARBA00023027"/>
    </source>
</evidence>
<evidence type="ECO:0000313" key="6">
    <source>
        <dbReference type="EMBL" id="OWF34643.1"/>
    </source>
</evidence>
<evidence type="ECO:0000313" key="7">
    <source>
        <dbReference type="Proteomes" id="UP000242188"/>
    </source>
</evidence>
<reference evidence="6 7" key="1">
    <citation type="journal article" date="2017" name="Nat. Ecol. Evol.">
        <title>Scallop genome provides insights into evolution of bilaterian karyotype and development.</title>
        <authorList>
            <person name="Wang S."/>
            <person name="Zhang J."/>
            <person name="Jiao W."/>
            <person name="Li J."/>
            <person name="Xun X."/>
            <person name="Sun Y."/>
            <person name="Guo X."/>
            <person name="Huan P."/>
            <person name="Dong B."/>
            <person name="Zhang L."/>
            <person name="Hu X."/>
            <person name="Sun X."/>
            <person name="Wang J."/>
            <person name="Zhao C."/>
            <person name="Wang Y."/>
            <person name="Wang D."/>
            <person name="Huang X."/>
            <person name="Wang R."/>
            <person name="Lv J."/>
            <person name="Li Y."/>
            <person name="Zhang Z."/>
            <person name="Liu B."/>
            <person name="Lu W."/>
            <person name="Hui Y."/>
            <person name="Liang J."/>
            <person name="Zhou Z."/>
            <person name="Hou R."/>
            <person name="Li X."/>
            <person name="Liu Y."/>
            <person name="Li H."/>
            <person name="Ning X."/>
            <person name="Lin Y."/>
            <person name="Zhao L."/>
            <person name="Xing Q."/>
            <person name="Dou J."/>
            <person name="Li Y."/>
            <person name="Mao J."/>
            <person name="Guo H."/>
            <person name="Dou H."/>
            <person name="Li T."/>
            <person name="Mu C."/>
            <person name="Jiang W."/>
            <person name="Fu Q."/>
            <person name="Fu X."/>
            <person name="Miao Y."/>
            <person name="Liu J."/>
            <person name="Yu Q."/>
            <person name="Li R."/>
            <person name="Liao H."/>
            <person name="Li X."/>
            <person name="Kong Y."/>
            <person name="Jiang Z."/>
            <person name="Chourrout D."/>
            <person name="Li R."/>
            <person name="Bao Z."/>
        </authorList>
    </citation>
    <scope>NUCLEOTIDE SEQUENCE [LARGE SCALE GENOMIC DNA]</scope>
    <source>
        <strain evidence="6 7">PY_sf001</strain>
    </source>
</reference>
<protein>
    <recommendedName>
        <fullName evidence="8">Macro domain-containing protein</fullName>
    </recommendedName>
</protein>
<dbReference type="GO" id="GO:0016757">
    <property type="term" value="F:glycosyltransferase activity"/>
    <property type="evidence" value="ECO:0007669"/>
    <property type="project" value="UniProtKB-KW"/>
</dbReference>
<dbReference type="Gene3D" id="3.40.220.10">
    <property type="entry name" value="Leucine Aminopeptidase, subunit E, domain 1"/>
    <property type="match status" value="1"/>
</dbReference>
<dbReference type="GO" id="GO:0003714">
    <property type="term" value="F:transcription corepressor activity"/>
    <property type="evidence" value="ECO:0007669"/>
    <property type="project" value="TreeGrafter"/>
</dbReference>
<organism evidence="6 7">
    <name type="scientific">Mizuhopecten yessoensis</name>
    <name type="common">Japanese scallop</name>
    <name type="synonym">Patinopecten yessoensis</name>
    <dbReference type="NCBI Taxonomy" id="6573"/>
    <lineage>
        <taxon>Eukaryota</taxon>
        <taxon>Metazoa</taxon>
        <taxon>Spiralia</taxon>
        <taxon>Lophotrochozoa</taxon>
        <taxon>Mollusca</taxon>
        <taxon>Bivalvia</taxon>
        <taxon>Autobranchia</taxon>
        <taxon>Pteriomorphia</taxon>
        <taxon>Pectinida</taxon>
        <taxon>Pectinoidea</taxon>
        <taxon>Pectinidae</taxon>
        <taxon>Mizuhopecten</taxon>
    </lineage>
</organism>
<dbReference type="PANTHER" id="PTHR14453">
    <property type="entry name" value="PARP/ZINC FINGER CCCH TYPE DOMAIN CONTAINING PROTEIN"/>
    <property type="match status" value="1"/>
</dbReference>
<sequence length="273" mass="31604">MFAPFQIPSSKSHIPVVLFLSTEKEMKKNGIAVTVNSNKSVMPCEQIIHLNAEERKTDWRDKFLLAMKMANDRNARSVAFPAMGTAMDFKPEAIASSFVDALVEFVDLDPDCVKEIHLVIFEQPMVQKFITTMQTSFQQHKQKKPNNWMMQKVSNIFSLISGKHSTDQRFEWEPRINVIHQDKSRFPIMVYGPDQRRISDAISALETLLEKNFREKIFSEDIIKNFSKSQVNPMLVLQNLLHGVNYTSILRTFERCQLHNVVRHCKSYSGQSY</sequence>
<keyword evidence="2" id="KW-0328">Glycosyltransferase</keyword>
<dbReference type="PANTHER" id="PTHR14453:SF67">
    <property type="entry name" value="POLY [ADP-RIBOSE] POLYMERASE"/>
    <property type="match status" value="1"/>
</dbReference>
<gene>
    <name evidence="6" type="ORF">KP79_PYT03339</name>
</gene>
<name>A0A210PDT7_MIZYE</name>
<keyword evidence="3" id="KW-0808">Transferase</keyword>
<dbReference type="InterPro" id="IPR052056">
    <property type="entry name" value="Mono-ARTD/PARP"/>
</dbReference>
<evidence type="ECO:0000256" key="3">
    <source>
        <dbReference type="ARBA" id="ARBA00022679"/>
    </source>
</evidence>
<evidence type="ECO:0000256" key="5">
    <source>
        <dbReference type="ARBA" id="ARBA00023242"/>
    </source>
</evidence>
<dbReference type="EMBL" id="NEDP02076799">
    <property type="protein sequence ID" value="OWF34643.1"/>
    <property type="molecule type" value="Genomic_DNA"/>
</dbReference>
<keyword evidence="5" id="KW-0539">Nucleus</keyword>
<evidence type="ECO:0000256" key="2">
    <source>
        <dbReference type="ARBA" id="ARBA00022676"/>
    </source>
</evidence>
<comment type="subcellular location">
    <subcellularLocation>
        <location evidence="1">Nucleus</location>
    </subcellularLocation>
</comment>
<comment type="caution">
    <text evidence="6">The sequence shown here is derived from an EMBL/GenBank/DDBJ whole genome shotgun (WGS) entry which is preliminary data.</text>
</comment>
<proteinExistence type="predicted"/>
<evidence type="ECO:0000256" key="1">
    <source>
        <dbReference type="ARBA" id="ARBA00004123"/>
    </source>
</evidence>
<dbReference type="InterPro" id="IPR043472">
    <property type="entry name" value="Macro_dom-like"/>
</dbReference>
<dbReference type="GO" id="GO:0005634">
    <property type="term" value="C:nucleus"/>
    <property type="evidence" value="ECO:0007669"/>
    <property type="project" value="UniProtKB-SubCell"/>
</dbReference>
<dbReference type="SUPFAM" id="SSF52949">
    <property type="entry name" value="Macro domain-like"/>
    <property type="match status" value="1"/>
</dbReference>
<evidence type="ECO:0008006" key="8">
    <source>
        <dbReference type="Google" id="ProtNLM"/>
    </source>
</evidence>